<dbReference type="AlphaFoldDB" id="G0J7B8"/>
<evidence type="ECO:0000256" key="1">
    <source>
        <dbReference type="ARBA" id="ARBA00004141"/>
    </source>
</evidence>
<dbReference type="Pfam" id="PF00892">
    <property type="entry name" value="EamA"/>
    <property type="match status" value="2"/>
</dbReference>
<dbReference type="Proteomes" id="UP000001635">
    <property type="component" value="Chromosome"/>
</dbReference>
<feature type="transmembrane region" description="Helical" evidence="5">
    <location>
        <begin position="233"/>
        <end position="249"/>
    </location>
</feature>
<feature type="transmembrane region" description="Helical" evidence="5">
    <location>
        <begin position="35"/>
        <end position="52"/>
    </location>
</feature>
<keyword evidence="4 5" id="KW-0472">Membrane</keyword>
<evidence type="ECO:0000256" key="4">
    <source>
        <dbReference type="ARBA" id="ARBA00023136"/>
    </source>
</evidence>
<evidence type="ECO:0000256" key="2">
    <source>
        <dbReference type="ARBA" id="ARBA00022692"/>
    </source>
</evidence>
<dbReference type="PANTHER" id="PTHR22911:SF6">
    <property type="entry name" value="SOLUTE CARRIER FAMILY 35 MEMBER G1"/>
    <property type="match status" value="1"/>
</dbReference>
<dbReference type="KEGG" id="cmr:Cycma_4887"/>
<feature type="transmembrane region" description="Helical" evidence="5">
    <location>
        <begin position="173"/>
        <end position="195"/>
    </location>
</feature>
<dbReference type="PANTHER" id="PTHR22911">
    <property type="entry name" value="ACYL-MALONYL CONDENSING ENZYME-RELATED"/>
    <property type="match status" value="1"/>
</dbReference>
<evidence type="ECO:0000256" key="5">
    <source>
        <dbReference type="SAM" id="Phobius"/>
    </source>
</evidence>
<keyword evidence="3 5" id="KW-1133">Transmembrane helix</keyword>
<feature type="transmembrane region" description="Helical" evidence="5">
    <location>
        <begin position="89"/>
        <end position="110"/>
    </location>
</feature>
<name>G0J7B8_CYCMS</name>
<dbReference type="GO" id="GO:0016020">
    <property type="term" value="C:membrane"/>
    <property type="evidence" value="ECO:0007669"/>
    <property type="project" value="UniProtKB-SubCell"/>
</dbReference>
<dbReference type="EMBL" id="CP002955">
    <property type="protein sequence ID" value="AEL28572.1"/>
    <property type="molecule type" value="Genomic_DNA"/>
</dbReference>
<accession>G0J7B8</accession>
<dbReference type="eggNOG" id="COG0697">
    <property type="taxonomic scope" value="Bacteria"/>
</dbReference>
<sequence>MSNSSVKHMLLAVCFFALMNVVVKTLPHIPAIEIILFRSVFSFIASYLILKKQSVPVFGNNKKLLVIRGIVGSIGLITFFYTLQNIPLASAVTIQYLGPIFTSILGIFIVKEKVKPKQFLFFAIAFSGVIMIEGFDPRINGLFLAIGITSALFSGLAYNVIRRLKNTEHPLVIVFYFPLVTIPIAGIISILYWKQPEGRDWFYLLLVGVLSQLAQYFMTIAYQNANLAKVSNLNYLGIIFALGFGYVLFEETYNLYTYGGMLLVLTGVILNFLYARRPETK</sequence>
<feature type="transmembrane region" description="Helical" evidence="5">
    <location>
        <begin position="119"/>
        <end position="135"/>
    </location>
</feature>
<evidence type="ECO:0000313" key="8">
    <source>
        <dbReference type="Proteomes" id="UP000001635"/>
    </source>
</evidence>
<reference evidence="8" key="1">
    <citation type="submission" date="2011-07" db="EMBL/GenBank/DDBJ databases">
        <title>The complete genome of Cyclobacterium marinum DSM 745.</title>
        <authorList>
            <person name="Lucas S."/>
            <person name="Han J."/>
            <person name="Lapidus A."/>
            <person name="Bruce D."/>
            <person name="Goodwin L."/>
            <person name="Pitluck S."/>
            <person name="Peters L."/>
            <person name="Kyrpides N."/>
            <person name="Mavromatis K."/>
            <person name="Ivanova N."/>
            <person name="Ovchinnikova G."/>
            <person name="Chertkov O."/>
            <person name="Detter J.C."/>
            <person name="Tapia R."/>
            <person name="Han C."/>
            <person name="Land M."/>
            <person name="Hauser L."/>
            <person name="Markowitz V."/>
            <person name="Cheng J.-F."/>
            <person name="Hugenholtz P."/>
            <person name="Woyke T."/>
            <person name="Wu D."/>
            <person name="Tindall B."/>
            <person name="Schuetze A."/>
            <person name="Brambilla E."/>
            <person name="Klenk H.-P."/>
            <person name="Eisen J.A."/>
        </authorList>
    </citation>
    <scope>NUCLEOTIDE SEQUENCE [LARGE SCALE GENOMIC DNA]</scope>
    <source>
        <strain evidence="8">ATCC 25205 / DSM 745 / LMG 13164 / NCIMB 1802</strain>
    </source>
</reference>
<evidence type="ECO:0000256" key="3">
    <source>
        <dbReference type="ARBA" id="ARBA00022989"/>
    </source>
</evidence>
<feature type="transmembrane region" description="Helical" evidence="5">
    <location>
        <begin position="141"/>
        <end position="161"/>
    </location>
</feature>
<feature type="transmembrane region" description="Helical" evidence="5">
    <location>
        <begin position="201"/>
        <end position="221"/>
    </location>
</feature>
<protein>
    <recommendedName>
        <fullName evidence="6">EamA domain-containing protein</fullName>
    </recommendedName>
</protein>
<dbReference type="STRING" id="880070.Cycma_4887"/>
<dbReference type="InterPro" id="IPR037185">
    <property type="entry name" value="EmrE-like"/>
</dbReference>
<dbReference type="Gene3D" id="1.10.3730.20">
    <property type="match status" value="2"/>
</dbReference>
<proteinExistence type="predicted"/>
<comment type="subcellular location">
    <subcellularLocation>
        <location evidence="1">Membrane</location>
        <topology evidence="1">Multi-pass membrane protein</topology>
    </subcellularLocation>
</comment>
<dbReference type="InterPro" id="IPR000620">
    <property type="entry name" value="EamA_dom"/>
</dbReference>
<feature type="transmembrane region" description="Helical" evidence="5">
    <location>
        <begin position="64"/>
        <end position="83"/>
    </location>
</feature>
<evidence type="ECO:0000313" key="7">
    <source>
        <dbReference type="EMBL" id="AEL28572.1"/>
    </source>
</evidence>
<keyword evidence="2 5" id="KW-0812">Transmembrane</keyword>
<keyword evidence="8" id="KW-1185">Reference proteome</keyword>
<dbReference type="SUPFAM" id="SSF103481">
    <property type="entry name" value="Multidrug resistance efflux transporter EmrE"/>
    <property type="match status" value="2"/>
</dbReference>
<dbReference type="HOGENOM" id="CLU_032828_0_1_10"/>
<evidence type="ECO:0000259" key="6">
    <source>
        <dbReference type="Pfam" id="PF00892"/>
    </source>
</evidence>
<feature type="domain" description="EamA" evidence="6">
    <location>
        <begin position="9"/>
        <end position="132"/>
    </location>
</feature>
<feature type="transmembrane region" description="Helical" evidence="5">
    <location>
        <begin position="255"/>
        <end position="275"/>
    </location>
</feature>
<feature type="domain" description="EamA" evidence="6">
    <location>
        <begin position="146"/>
        <end position="272"/>
    </location>
</feature>
<organism evidence="7 8">
    <name type="scientific">Cyclobacterium marinum (strain ATCC 25205 / DSM 745 / LMG 13164 / NCIMB 1802)</name>
    <name type="common">Flectobacillus marinus</name>
    <dbReference type="NCBI Taxonomy" id="880070"/>
    <lineage>
        <taxon>Bacteria</taxon>
        <taxon>Pseudomonadati</taxon>
        <taxon>Bacteroidota</taxon>
        <taxon>Cytophagia</taxon>
        <taxon>Cytophagales</taxon>
        <taxon>Cyclobacteriaceae</taxon>
        <taxon>Cyclobacterium</taxon>
    </lineage>
</organism>
<gene>
    <name evidence="7" type="ordered locus">Cycma_4887</name>
</gene>